<name>A0A2A2F073_9GAMM</name>
<evidence type="ECO:0008006" key="3">
    <source>
        <dbReference type="Google" id="ProtNLM"/>
    </source>
</evidence>
<evidence type="ECO:0000313" key="1">
    <source>
        <dbReference type="EMBL" id="PAU78836.1"/>
    </source>
</evidence>
<evidence type="ECO:0000313" key="2">
    <source>
        <dbReference type="Proteomes" id="UP000217771"/>
    </source>
</evidence>
<organism evidence="1 2">
    <name type="scientific">Halomonas salipaludis</name>
    <dbReference type="NCBI Taxonomy" id="2032625"/>
    <lineage>
        <taxon>Bacteria</taxon>
        <taxon>Pseudomonadati</taxon>
        <taxon>Pseudomonadota</taxon>
        <taxon>Gammaproteobacteria</taxon>
        <taxon>Oceanospirillales</taxon>
        <taxon>Halomonadaceae</taxon>
        <taxon>Halomonas</taxon>
    </lineage>
</organism>
<gene>
    <name evidence="1" type="ORF">CK498_00165</name>
</gene>
<sequence>MTVKEPVKSVVNQNTLPVGFPTHAHGTEFWECLGRTVATFGFLEEVLVKAIFAFTATTEYSEAEIEEAYSKWVPKLERSLSDQLGALIDTYGKSVRDNSDATIENLDDLINDLRAASKIRNVLCHGSWRMPDSNGASIPFFVNRQKEVFETSIDVAFLNQVQKHAVELSCAVINTVTHMGWQFPSSNGPGEVVWR</sequence>
<dbReference type="EMBL" id="NSKB01000001">
    <property type="protein sequence ID" value="PAU78836.1"/>
    <property type="molecule type" value="Genomic_DNA"/>
</dbReference>
<dbReference type="RefSeq" id="WP_095618853.1">
    <property type="nucleotide sequence ID" value="NZ_NSKB01000001.1"/>
</dbReference>
<protein>
    <recommendedName>
        <fullName evidence="3">RiboL-PSP-HEPN domain-containing protein</fullName>
    </recommendedName>
</protein>
<dbReference type="AlphaFoldDB" id="A0A2A2F073"/>
<accession>A0A2A2F073</accession>
<proteinExistence type="predicted"/>
<reference evidence="1 2" key="1">
    <citation type="submission" date="2017-08" db="EMBL/GenBank/DDBJ databases">
        <title>Halomonas alkalisoli sp. nov., isolated from saline alkaline soil.</title>
        <authorList>
            <person name="Wang D."/>
            <person name="Zhang G."/>
        </authorList>
    </citation>
    <scope>NUCLEOTIDE SEQUENCE [LARGE SCALE GENOMIC DNA]</scope>
    <source>
        <strain evidence="1 2">WRN001</strain>
    </source>
</reference>
<keyword evidence="2" id="KW-1185">Reference proteome</keyword>
<dbReference type="OrthoDB" id="571485at2"/>
<dbReference type="Proteomes" id="UP000217771">
    <property type="component" value="Unassembled WGS sequence"/>
</dbReference>
<comment type="caution">
    <text evidence="1">The sequence shown here is derived from an EMBL/GenBank/DDBJ whole genome shotgun (WGS) entry which is preliminary data.</text>
</comment>